<dbReference type="InterPro" id="IPR042268">
    <property type="entry name" value="BamC_C"/>
</dbReference>
<dbReference type="EMBL" id="NESN01000004">
    <property type="protein sequence ID" value="PUE52960.1"/>
    <property type="molecule type" value="Genomic_DNA"/>
</dbReference>
<comment type="caution">
    <text evidence="1">The sequence shown here is derived from an EMBL/GenBank/DDBJ whole genome shotgun (WGS) entry which is preliminary data.</text>
</comment>
<dbReference type="OrthoDB" id="5291099at2"/>
<name>A0A315E4Z7_9BURK</name>
<dbReference type="Proteomes" id="UP000250790">
    <property type="component" value="Unassembled WGS sequence"/>
</dbReference>
<gene>
    <name evidence="1" type="ORF">B9Z37_11160</name>
</gene>
<evidence type="ECO:0000313" key="1">
    <source>
        <dbReference type="EMBL" id="PUE52960.1"/>
    </source>
</evidence>
<keyword evidence="2" id="KW-1185">Reference proteome</keyword>
<dbReference type="Gene3D" id="3.30.310.170">
    <property type="entry name" value="Outer membrane protein assembly factor BamC"/>
    <property type="match status" value="1"/>
</dbReference>
<evidence type="ECO:0000313" key="2">
    <source>
        <dbReference type="Proteomes" id="UP000250790"/>
    </source>
</evidence>
<dbReference type="Pfam" id="PF06804">
    <property type="entry name" value="Lipoprotein_18"/>
    <property type="match status" value="1"/>
</dbReference>
<organism evidence="1 2">
    <name type="scientific">Limnohabitans parvus II-B4</name>
    <dbReference type="NCBI Taxonomy" id="1293052"/>
    <lineage>
        <taxon>Bacteria</taxon>
        <taxon>Pseudomonadati</taxon>
        <taxon>Pseudomonadota</taxon>
        <taxon>Betaproteobacteria</taxon>
        <taxon>Burkholderiales</taxon>
        <taxon>Comamonadaceae</taxon>
        <taxon>Limnohabitans</taxon>
    </lineage>
</organism>
<dbReference type="InterPro" id="IPR010653">
    <property type="entry name" value="NlpB/DapX"/>
</dbReference>
<accession>A0A315E4Z7</accession>
<protein>
    <recommendedName>
        <fullName evidence="3">Outer membrane protein assembly factor BamC</fullName>
    </recommendedName>
</protein>
<sequence length="349" mass="38504">MAILVSGCSILEEDKIDYKSAAKAPTLEIPPDLSQLRRDSRYAIESNSATASGFNSASARVADAGTAANNLGDVRMERQGNQRWLVVARPADKVWEPLKEFWTSNGFVLITDSPDVGIMETDWAENRAKIPQDIIRKTLGKVLDSLYSSGERDKFRTRVERNAQGGVEIYITHRGMVENYTSAQKESTVWQPRASDAELEIEFLRRLMVKLGASPVATKTASADATPLAVASVTAVDGQPTIVLNDTLDRAWRRTGVALDRTGFTVEDRDRTKGIYFVRYVTPGSTNKEPGFFAKLFSSKTEPTPLSRYRIALTDKGNASMVRVLDANGQPETSGNAERILKLLANELR</sequence>
<reference evidence="1 2" key="1">
    <citation type="submission" date="2017-04" db="EMBL/GenBank/DDBJ databases">
        <title>Unexpected and diverse lifestyles within the genus Limnohabitans.</title>
        <authorList>
            <person name="Kasalicky V."/>
            <person name="Mehrshad M."/>
            <person name="Andrei S.-A."/>
            <person name="Salcher M."/>
            <person name="Kratochvilova H."/>
            <person name="Simek K."/>
            <person name="Ghai R."/>
        </authorList>
    </citation>
    <scope>NUCLEOTIDE SEQUENCE [LARGE SCALE GENOMIC DNA]</scope>
    <source>
        <strain evidence="1 2">II-B4</strain>
    </source>
</reference>
<proteinExistence type="predicted"/>
<dbReference type="AlphaFoldDB" id="A0A315E4Z7"/>
<evidence type="ECO:0008006" key="3">
    <source>
        <dbReference type="Google" id="ProtNLM"/>
    </source>
</evidence>